<dbReference type="InterPro" id="IPR001789">
    <property type="entry name" value="Sig_transdc_resp-reg_receiver"/>
</dbReference>
<keyword evidence="1" id="KW-0597">Phosphoprotein</keyword>
<dbReference type="Proteomes" id="UP000293874">
    <property type="component" value="Unassembled WGS sequence"/>
</dbReference>
<organism evidence="3 4">
    <name type="scientific">Pseudobacter ginsenosidimutans</name>
    <dbReference type="NCBI Taxonomy" id="661488"/>
    <lineage>
        <taxon>Bacteria</taxon>
        <taxon>Pseudomonadati</taxon>
        <taxon>Bacteroidota</taxon>
        <taxon>Chitinophagia</taxon>
        <taxon>Chitinophagales</taxon>
        <taxon>Chitinophagaceae</taxon>
        <taxon>Pseudobacter</taxon>
    </lineage>
</organism>
<evidence type="ECO:0000313" key="3">
    <source>
        <dbReference type="EMBL" id="RZS74505.1"/>
    </source>
</evidence>
<keyword evidence="4" id="KW-1185">Reference proteome</keyword>
<reference evidence="3 4" key="1">
    <citation type="submission" date="2019-02" db="EMBL/GenBank/DDBJ databases">
        <title>Genomic Encyclopedia of Type Strains, Phase IV (KMG-IV): sequencing the most valuable type-strain genomes for metagenomic binning, comparative biology and taxonomic classification.</title>
        <authorList>
            <person name="Goeker M."/>
        </authorList>
    </citation>
    <scope>NUCLEOTIDE SEQUENCE [LARGE SCALE GENOMIC DNA]</scope>
    <source>
        <strain evidence="3 4">DSM 18116</strain>
    </source>
</reference>
<dbReference type="PANTHER" id="PTHR44520">
    <property type="entry name" value="RESPONSE REGULATOR RCP1-RELATED"/>
    <property type="match status" value="1"/>
</dbReference>
<protein>
    <submittedName>
        <fullName evidence="3">Response regulator receiver domain-containing protein</fullName>
    </submittedName>
</protein>
<feature type="modified residue" description="4-aspartylphosphate" evidence="1">
    <location>
        <position position="61"/>
    </location>
</feature>
<dbReference type="PANTHER" id="PTHR44520:SF2">
    <property type="entry name" value="RESPONSE REGULATOR RCP1"/>
    <property type="match status" value="1"/>
</dbReference>
<name>A0A4Q7N2V1_9BACT</name>
<feature type="domain" description="Response regulatory" evidence="2">
    <location>
        <begin position="7"/>
        <end position="128"/>
    </location>
</feature>
<dbReference type="Pfam" id="PF00072">
    <property type="entry name" value="Response_reg"/>
    <property type="match status" value="1"/>
</dbReference>
<evidence type="ECO:0000256" key="1">
    <source>
        <dbReference type="PROSITE-ProRule" id="PRU00169"/>
    </source>
</evidence>
<sequence length="138" mass="15657">MSIHPRILLIVDDDPDDRNLFIAAVKEVEETMICIPADNGQQALELLNNKEIPLPDFIVLDLRMPRYSGKTCLSAIKADARLKDIPVFIYTTSNNVEESKELAQMGACHFMTKPGNADEIYYLVSFILGEPWHTYSNR</sequence>
<evidence type="ECO:0000313" key="4">
    <source>
        <dbReference type="Proteomes" id="UP000293874"/>
    </source>
</evidence>
<dbReference type="EMBL" id="SGXA01000001">
    <property type="protein sequence ID" value="RZS74505.1"/>
    <property type="molecule type" value="Genomic_DNA"/>
</dbReference>
<dbReference type="SUPFAM" id="SSF52172">
    <property type="entry name" value="CheY-like"/>
    <property type="match status" value="1"/>
</dbReference>
<accession>A0A4Q7N2V1</accession>
<evidence type="ECO:0000259" key="2">
    <source>
        <dbReference type="PROSITE" id="PS50110"/>
    </source>
</evidence>
<dbReference type="RefSeq" id="WP_130538967.1">
    <property type="nucleotide sequence ID" value="NZ_CP042431.1"/>
</dbReference>
<gene>
    <name evidence="3" type="ORF">EV199_0353</name>
</gene>
<dbReference type="InterPro" id="IPR011006">
    <property type="entry name" value="CheY-like_superfamily"/>
</dbReference>
<dbReference type="PROSITE" id="PS50110">
    <property type="entry name" value="RESPONSE_REGULATORY"/>
    <property type="match status" value="1"/>
</dbReference>
<dbReference type="Gene3D" id="3.40.50.2300">
    <property type="match status" value="1"/>
</dbReference>
<comment type="caution">
    <text evidence="3">The sequence shown here is derived from an EMBL/GenBank/DDBJ whole genome shotgun (WGS) entry which is preliminary data.</text>
</comment>
<dbReference type="GO" id="GO:0000160">
    <property type="term" value="P:phosphorelay signal transduction system"/>
    <property type="evidence" value="ECO:0007669"/>
    <property type="project" value="InterPro"/>
</dbReference>
<dbReference type="SMART" id="SM00448">
    <property type="entry name" value="REC"/>
    <property type="match status" value="1"/>
</dbReference>
<dbReference type="InterPro" id="IPR052893">
    <property type="entry name" value="TCS_response_regulator"/>
</dbReference>
<dbReference type="OrthoDB" id="7631574at2"/>
<dbReference type="AlphaFoldDB" id="A0A4Q7N2V1"/>
<proteinExistence type="predicted"/>